<accession>A0AAU9I3Q2</accession>
<evidence type="ECO:0008006" key="8">
    <source>
        <dbReference type="Google" id="ProtNLM"/>
    </source>
</evidence>
<dbReference type="Gene3D" id="2.40.30.10">
    <property type="entry name" value="Translation factors"/>
    <property type="match status" value="1"/>
</dbReference>
<dbReference type="Proteomes" id="UP000835242">
    <property type="component" value="Chromosome"/>
</dbReference>
<comment type="cofactor">
    <cofactor evidence="1">
        <name>FAD</name>
        <dbReference type="ChEBI" id="CHEBI:57692"/>
    </cofactor>
</comment>
<dbReference type="InterPro" id="IPR004792">
    <property type="entry name" value="BaiN-like"/>
</dbReference>
<dbReference type="AlphaFoldDB" id="A0AAU9I3Q2"/>
<evidence type="ECO:0000313" key="7">
    <source>
        <dbReference type="Proteomes" id="UP000835242"/>
    </source>
</evidence>
<dbReference type="PRINTS" id="PR00411">
    <property type="entry name" value="PNDRDTASEI"/>
</dbReference>
<name>A0AAU9I3Q2_9XANT</name>
<proteinExistence type="predicted"/>
<dbReference type="PANTHER" id="PTHR42887:SF2">
    <property type="entry name" value="OS12G0638800 PROTEIN"/>
    <property type="match status" value="1"/>
</dbReference>
<sequence length="393" mass="42204">MSMRCDVLVIGAGAAGLMSAFTAGRRGRQVLVIDHANKVGKKILMSGGGRCNFTNIGTTPGNFLSANRHFCKSALARYSPLDFVEMVERHGIAYHEKELGQLFCDISSKQIVRMLLDECEAAGVQVRTDCKVQSVQRGSDGFSVETSQGRVQAQSLIVATGGLSIPSMGASGFGYTLAQQFGHTLLPTRAGLVPLTLSGKHQERLQDLSGLALPVQAQCNGASFRNFMLVTHRGVSGPAILQISSYWQPGDDLRLDLLPGQDAAAWLRDQKNQRGATELRNVLADVLPRRFAQRLCEVWLPDKPVRQLDPPQLQAAADLLAAFPLIASGTEGYRTAEVTLGGVDTNQVSSASMESRLVAGLYFVGEVLDVTGWLGGYNFQWAWASGHAAGSVA</sequence>
<dbReference type="Gene3D" id="1.10.8.260">
    <property type="entry name" value="HI0933 insert domain-like"/>
    <property type="match status" value="1"/>
</dbReference>
<reference evidence="6 7" key="1">
    <citation type="submission" date="2021-02" db="EMBL/GenBank/DDBJ databases">
        <authorList>
            <person name="Pothier F. J."/>
        </authorList>
    </citation>
    <scope>NUCLEOTIDE SEQUENCE [LARGE SCALE GENOMIC DNA]</scope>
    <source>
        <strain evidence="6 7">1314c</strain>
    </source>
</reference>
<dbReference type="NCBIfam" id="TIGR00275">
    <property type="entry name" value="aminoacetone oxidase family FAD-binding enzyme"/>
    <property type="match status" value="1"/>
</dbReference>
<evidence type="ECO:0000259" key="4">
    <source>
        <dbReference type="Pfam" id="PF03486"/>
    </source>
</evidence>
<dbReference type="EMBL" id="HG992337">
    <property type="protein sequence ID" value="CAE6777031.1"/>
    <property type="molecule type" value="Genomic_DNA"/>
</dbReference>
<feature type="domain" description="RsdA/BaiN/AoA(So)-like Rossmann fold-like" evidence="4">
    <location>
        <begin position="6"/>
        <end position="391"/>
    </location>
</feature>
<dbReference type="SUPFAM" id="SSF51905">
    <property type="entry name" value="FAD/NAD(P)-binding domain"/>
    <property type="match status" value="1"/>
</dbReference>
<dbReference type="InterPro" id="IPR036188">
    <property type="entry name" value="FAD/NAD-bd_sf"/>
</dbReference>
<dbReference type="InterPro" id="IPR055178">
    <property type="entry name" value="RsdA/BaiN/AoA(So)-like_dom"/>
</dbReference>
<dbReference type="Pfam" id="PF22780">
    <property type="entry name" value="HI0933_like_1st"/>
    <property type="match status" value="1"/>
</dbReference>
<protein>
    <recommendedName>
        <fullName evidence="8">NAD(P)/FAD-dependent oxidoreductase</fullName>
    </recommendedName>
</protein>
<keyword evidence="2" id="KW-0285">Flavoprotein</keyword>
<evidence type="ECO:0000313" key="6">
    <source>
        <dbReference type="EMBL" id="CAE6777057.1"/>
    </source>
</evidence>
<evidence type="ECO:0000259" key="5">
    <source>
        <dbReference type="Pfam" id="PF22780"/>
    </source>
</evidence>
<gene>
    <name evidence="6" type="ORF">XA1314C_22940</name>
</gene>
<dbReference type="EMBL" id="HG992337">
    <property type="protein sequence ID" value="CAE6777057.1"/>
    <property type="molecule type" value="Genomic_DNA"/>
</dbReference>
<dbReference type="PANTHER" id="PTHR42887">
    <property type="entry name" value="OS12G0638800 PROTEIN"/>
    <property type="match status" value="1"/>
</dbReference>
<dbReference type="InterPro" id="IPR023166">
    <property type="entry name" value="BaiN-like_dom_sf"/>
</dbReference>
<evidence type="ECO:0000256" key="2">
    <source>
        <dbReference type="ARBA" id="ARBA00022630"/>
    </source>
</evidence>
<dbReference type="PRINTS" id="PR00368">
    <property type="entry name" value="FADPNR"/>
</dbReference>
<dbReference type="RefSeq" id="WP_166773446.1">
    <property type="nucleotide sequence ID" value="NZ_HG992337.1"/>
</dbReference>
<keyword evidence="3" id="KW-0274">FAD</keyword>
<dbReference type="SUPFAM" id="SSF160996">
    <property type="entry name" value="HI0933 insert domain-like"/>
    <property type="match status" value="1"/>
</dbReference>
<dbReference type="InterPro" id="IPR057661">
    <property type="entry name" value="RsdA/BaiN/AoA(So)_Rossmann"/>
</dbReference>
<feature type="domain" description="RsdA/BaiN/AoA(So)-like insert" evidence="5">
    <location>
        <begin position="189"/>
        <end position="338"/>
    </location>
</feature>
<organism evidence="6 7">
    <name type="scientific">Xanthomonas arboricola</name>
    <dbReference type="NCBI Taxonomy" id="56448"/>
    <lineage>
        <taxon>Bacteria</taxon>
        <taxon>Pseudomonadati</taxon>
        <taxon>Pseudomonadota</taxon>
        <taxon>Gammaproteobacteria</taxon>
        <taxon>Lysobacterales</taxon>
        <taxon>Lysobacteraceae</taxon>
        <taxon>Xanthomonas</taxon>
    </lineage>
</organism>
<dbReference type="Pfam" id="PF03486">
    <property type="entry name" value="HI0933_like"/>
    <property type="match status" value="1"/>
</dbReference>
<dbReference type="Gene3D" id="3.50.50.60">
    <property type="entry name" value="FAD/NAD(P)-binding domain"/>
    <property type="match status" value="1"/>
</dbReference>
<evidence type="ECO:0000256" key="1">
    <source>
        <dbReference type="ARBA" id="ARBA00001974"/>
    </source>
</evidence>
<evidence type="ECO:0000256" key="3">
    <source>
        <dbReference type="ARBA" id="ARBA00022827"/>
    </source>
</evidence>